<keyword evidence="8" id="KW-1185">Reference proteome</keyword>
<dbReference type="InterPro" id="IPR050553">
    <property type="entry name" value="Thioredoxin_ResA/DsbE_sf"/>
</dbReference>
<dbReference type="PANTHER" id="PTHR42852">
    <property type="entry name" value="THIOL:DISULFIDE INTERCHANGE PROTEIN DSBE"/>
    <property type="match status" value="1"/>
</dbReference>
<evidence type="ECO:0000259" key="6">
    <source>
        <dbReference type="PROSITE" id="PS51352"/>
    </source>
</evidence>
<accession>A0A841LIH2</accession>
<dbReference type="PANTHER" id="PTHR42852:SF6">
    <property type="entry name" value="THIOL:DISULFIDE INTERCHANGE PROTEIN DSBE"/>
    <property type="match status" value="1"/>
</dbReference>
<dbReference type="AlphaFoldDB" id="A0A841LIH2"/>
<sequence length="405" mass="43276">MNRFRILLAPLLVLFSVVALAPAAAAGLDGKWRVTLDHPGGELPFGVEVGRVRGKPAAWLINPPERLAVEAVSVQGNTLVLGFPSYNAKLTLTLGADDRLTGTADFVRANGPVQLAASGTRGAWRFAQRPVKAAADLTGRWSLVRGPRGEKGLAQLRQQGNSVTGSIQFPSGDVRYLAGDISGNTLKLSHFDGSTSGLWVAKLVGGKLDGEVFYATSRSATSWSAERAKGADLEAVMVEKPVSDRLAFSFPDTSGKMVSLSDPQFKGKVVVITLGGAWCPNCHDEAKFLGPYAKANKKNGLEVISLNFEYGDDQARAFRQMDSFAKRYNLAYPHLLAGQPTPESSAKALGALGPIKVYPSTIFIGRDGRVREVHVGWAGPATGALNAKAKKDFDLYVRKLLAEKA</sequence>
<dbReference type="GO" id="GO:0030313">
    <property type="term" value="C:cell envelope"/>
    <property type="evidence" value="ECO:0007669"/>
    <property type="project" value="UniProtKB-SubCell"/>
</dbReference>
<dbReference type="InterPro" id="IPR013740">
    <property type="entry name" value="Redoxin"/>
</dbReference>
<name>A0A841LIH2_9SPHN</name>
<evidence type="ECO:0000313" key="7">
    <source>
        <dbReference type="EMBL" id="MBB6228768.1"/>
    </source>
</evidence>
<keyword evidence="4" id="KW-0676">Redox-active center</keyword>
<feature type="chain" id="PRO_5032402487" evidence="5">
    <location>
        <begin position="22"/>
        <end position="405"/>
    </location>
</feature>
<gene>
    <name evidence="7" type="ORF">FHS79_002959</name>
</gene>
<reference evidence="7 8" key="1">
    <citation type="submission" date="2020-08" db="EMBL/GenBank/DDBJ databases">
        <title>Genomic Encyclopedia of Type Strains, Phase IV (KMG-IV): sequencing the most valuable type-strain genomes for metagenomic binning, comparative biology and taxonomic classification.</title>
        <authorList>
            <person name="Goeker M."/>
        </authorList>
    </citation>
    <scope>NUCLEOTIDE SEQUENCE [LARGE SCALE GENOMIC DNA]</scope>
    <source>
        <strain evidence="7 8">DSM 102189</strain>
    </source>
</reference>
<comment type="subcellular location">
    <subcellularLocation>
        <location evidence="1">Cell envelope</location>
    </subcellularLocation>
</comment>
<protein>
    <submittedName>
        <fullName evidence="7">Peroxiredoxin</fullName>
    </submittedName>
</protein>
<comment type="caution">
    <text evidence="7">The sequence shown here is derived from an EMBL/GenBank/DDBJ whole genome shotgun (WGS) entry which is preliminary data.</text>
</comment>
<organism evidence="7 8">
    <name type="scientific">Polymorphobacter multimanifer</name>
    <dbReference type="NCBI Taxonomy" id="1070431"/>
    <lineage>
        <taxon>Bacteria</taxon>
        <taxon>Pseudomonadati</taxon>
        <taxon>Pseudomonadota</taxon>
        <taxon>Alphaproteobacteria</taxon>
        <taxon>Sphingomonadales</taxon>
        <taxon>Sphingosinicellaceae</taxon>
        <taxon>Polymorphobacter</taxon>
    </lineage>
</organism>
<evidence type="ECO:0000256" key="2">
    <source>
        <dbReference type="ARBA" id="ARBA00022748"/>
    </source>
</evidence>
<dbReference type="InterPro" id="IPR036249">
    <property type="entry name" value="Thioredoxin-like_sf"/>
</dbReference>
<dbReference type="Gene3D" id="3.40.30.10">
    <property type="entry name" value="Glutaredoxin"/>
    <property type="match status" value="1"/>
</dbReference>
<dbReference type="InterPro" id="IPR013766">
    <property type="entry name" value="Thioredoxin_domain"/>
</dbReference>
<proteinExistence type="predicted"/>
<feature type="signal peptide" evidence="5">
    <location>
        <begin position="1"/>
        <end position="21"/>
    </location>
</feature>
<dbReference type="GO" id="GO:0016491">
    <property type="term" value="F:oxidoreductase activity"/>
    <property type="evidence" value="ECO:0007669"/>
    <property type="project" value="InterPro"/>
</dbReference>
<dbReference type="Proteomes" id="UP000538147">
    <property type="component" value="Unassembled WGS sequence"/>
</dbReference>
<keyword evidence="2" id="KW-0201">Cytochrome c-type biogenesis</keyword>
<dbReference type="RefSeq" id="WP_184201707.1">
    <property type="nucleotide sequence ID" value="NZ_JACIIV010000024.1"/>
</dbReference>
<dbReference type="CDD" id="cd02966">
    <property type="entry name" value="TlpA_like_family"/>
    <property type="match status" value="1"/>
</dbReference>
<evidence type="ECO:0000256" key="5">
    <source>
        <dbReference type="SAM" id="SignalP"/>
    </source>
</evidence>
<feature type="domain" description="Thioredoxin" evidence="6">
    <location>
        <begin position="239"/>
        <end position="402"/>
    </location>
</feature>
<dbReference type="EMBL" id="JACIIV010000024">
    <property type="protein sequence ID" value="MBB6228768.1"/>
    <property type="molecule type" value="Genomic_DNA"/>
</dbReference>
<keyword evidence="3" id="KW-1015">Disulfide bond</keyword>
<evidence type="ECO:0000256" key="1">
    <source>
        <dbReference type="ARBA" id="ARBA00004196"/>
    </source>
</evidence>
<dbReference type="Pfam" id="PF08534">
    <property type="entry name" value="Redoxin"/>
    <property type="match status" value="1"/>
</dbReference>
<dbReference type="GO" id="GO:0017004">
    <property type="term" value="P:cytochrome complex assembly"/>
    <property type="evidence" value="ECO:0007669"/>
    <property type="project" value="UniProtKB-KW"/>
</dbReference>
<evidence type="ECO:0000313" key="8">
    <source>
        <dbReference type="Proteomes" id="UP000538147"/>
    </source>
</evidence>
<dbReference type="SUPFAM" id="SSF52833">
    <property type="entry name" value="Thioredoxin-like"/>
    <property type="match status" value="1"/>
</dbReference>
<evidence type="ECO:0000256" key="3">
    <source>
        <dbReference type="ARBA" id="ARBA00023157"/>
    </source>
</evidence>
<keyword evidence="5" id="KW-0732">Signal</keyword>
<dbReference type="PROSITE" id="PS51352">
    <property type="entry name" value="THIOREDOXIN_2"/>
    <property type="match status" value="1"/>
</dbReference>
<evidence type="ECO:0000256" key="4">
    <source>
        <dbReference type="ARBA" id="ARBA00023284"/>
    </source>
</evidence>